<keyword evidence="2" id="KW-0472">Membrane</keyword>
<reference evidence="3 4" key="1">
    <citation type="submission" date="2019-03" db="EMBL/GenBank/DDBJ databases">
        <title>Freshwater and sediment microbial communities from various areas in North America, analyzing microbe dynamics in response to fracking.</title>
        <authorList>
            <person name="Lamendella R."/>
        </authorList>
    </citation>
    <scope>NUCLEOTIDE SEQUENCE [LARGE SCALE GENOMIC DNA]</scope>
    <source>
        <strain evidence="3 4">74A</strain>
    </source>
</reference>
<evidence type="ECO:0000313" key="3">
    <source>
        <dbReference type="EMBL" id="TCN86285.1"/>
    </source>
</evidence>
<comment type="caution">
    <text evidence="3">The sequence shown here is derived from an EMBL/GenBank/DDBJ whole genome shotgun (WGS) entry which is preliminary data.</text>
</comment>
<dbReference type="AlphaFoldDB" id="A0A4R2FC47"/>
<accession>A0A4R2FC47</accession>
<keyword evidence="2" id="KW-1133">Transmembrane helix</keyword>
<protein>
    <submittedName>
        <fullName evidence="3">MSHA biogenesis protein MshJ</fullName>
    </submittedName>
</protein>
<dbReference type="RefSeq" id="WP_133038448.1">
    <property type="nucleotide sequence ID" value="NZ_SLWF01000007.1"/>
</dbReference>
<evidence type="ECO:0000313" key="4">
    <source>
        <dbReference type="Proteomes" id="UP000294832"/>
    </source>
</evidence>
<keyword evidence="4" id="KW-1185">Reference proteome</keyword>
<name>A0A4R2FC47_9GAMM</name>
<evidence type="ECO:0000256" key="2">
    <source>
        <dbReference type="SAM" id="Phobius"/>
    </source>
</evidence>
<organism evidence="3 4">
    <name type="scientific">Shewanella fodinae</name>
    <dbReference type="NCBI Taxonomy" id="552357"/>
    <lineage>
        <taxon>Bacteria</taxon>
        <taxon>Pseudomonadati</taxon>
        <taxon>Pseudomonadota</taxon>
        <taxon>Gammaproteobacteria</taxon>
        <taxon>Alteromonadales</taxon>
        <taxon>Shewanellaceae</taxon>
        <taxon>Shewanella</taxon>
    </lineage>
</organism>
<dbReference type="EMBL" id="SLWF01000007">
    <property type="protein sequence ID" value="TCN86285.1"/>
    <property type="molecule type" value="Genomic_DNA"/>
</dbReference>
<feature type="coiled-coil region" evidence="1">
    <location>
        <begin position="78"/>
        <end position="105"/>
    </location>
</feature>
<gene>
    <name evidence="3" type="ORF">EDC91_10735</name>
</gene>
<feature type="transmembrane region" description="Helical" evidence="2">
    <location>
        <begin position="20"/>
        <end position="38"/>
    </location>
</feature>
<dbReference type="Proteomes" id="UP000294832">
    <property type="component" value="Unassembled WGS sequence"/>
</dbReference>
<proteinExistence type="predicted"/>
<sequence>MSAFGNVAAKFDQLSRRERVMVAGVCWLLVAVLLYLPLESVWLQYQRQQQQLQSAENLSKGNSEQIALMQQRLAQDPNQSLLKQIDTLQQQIALLDQQLNSETVDLIPAERMPALLTKLLRQSPGVKLQEFHSIAPTPLLVVGDKSDSQGQMNLYSHGISLTFKGDYFSVLKFIRTVENMPEKLYWQSLDYQVQQFPEASIKLALYTVSINKDFISVASH</sequence>
<keyword evidence="2" id="KW-0812">Transmembrane</keyword>
<keyword evidence="1" id="KW-0175">Coiled coil</keyword>
<dbReference type="OrthoDB" id="9151209at2"/>
<evidence type="ECO:0000256" key="1">
    <source>
        <dbReference type="SAM" id="Coils"/>
    </source>
</evidence>